<proteinExistence type="inferred from homology"/>
<dbReference type="EMBL" id="LATX01001424">
    <property type="protein sequence ID" value="KTB41780.1"/>
    <property type="molecule type" value="Genomic_DNA"/>
</dbReference>
<feature type="domain" description="RNA polymerase II assembly factor Rtp1 C-terminal" evidence="3">
    <location>
        <begin position="692"/>
        <end position="814"/>
    </location>
</feature>
<protein>
    <submittedName>
        <fullName evidence="5">Uncharacterized protein</fullName>
    </submittedName>
</protein>
<evidence type="ECO:0000259" key="4">
    <source>
        <dbReference type="Pfam" id="PF23565"/>
    </source>
</evidence>
<accession>A0A0W0FZR1</accession>
<dbReference type="PANTHER" id="PTHR20959:SF1">
    <property type="entry name" value="TRANSPORT AND GOLGI ORGANIZATION PROTEIN 6 HOMOLOG"/>
    <property type="match status" value="1"/>
</dbReference>
<dbReference type="GO" id="GO:0009306">
    <property type="term" value="P:protein secretion"/>
    <property type="evidence" value="ECO:0007669"/>
    <property type="project" value="TreeGrafter"/>
</dbReference>
<dbReference type="PANTHER" id="PTHR20959">
    <property type="entry name" value="TRANSPORT AND GOLGI ORGANIZATION PROTEIN 6 FAMILY MEMBER"/>
    <property type="match status" value="1"/>
</dbReference>
<evidence type="ECO:0000313" key="6">
    <source>
        <dbReference type="Proteomes" id="UP000054988"/>
    </source>
</evidence>
<evidence type="ECO:0000256" key="1">
    <source>
        <dbReference type="ARBA" id="ARBA00005724"/>
    </source>
</evidence>
<feature type="domain" description="TANGO6 HEAT repeat" evidence="4">
    <location>
        <begin position="249"/>
        <end position="438"/>
    </location>
</feature>
<dbReference type="InterPro" id="IPR011989">
    <property type="entry name" value="ARM-like"/>
</dbReference>
<dbReference type="AlphaFoldDB" id="A0A0W0FZR1"/>
<reference evidence="5 6" key="1">
    <citation type="submission" date="2015-12" db="EMBL/GenBank/DDBJ databases">
        <title>Draft genome sequence of Moniliophthora roreri, the causal agent of frosty pod rot of cacao.</title>
        <authorList>
            <person name="Aime M.C."/>
            <person name="Diaz-Valderrama J.R."/>
            <person name="Kijpornyongpan T."/>
            <person name="Phillips-Mora W."/>
        </authorList>
    </citation>
    <scope>NUCLEOTIDE SEQUENCE [LARGE SCALE GENOMIC DNA]</scope>
    <source>
        <strain evidence="5 6">MCA 2952</strain>
    </source>
</reference>
<sequence length="976" mass="107370">MSELAKALQAGSALIDSSSESQTHLKGALLARLQRYYSIIEVPCPVDDSASLVDVQLQTAEQSLNIIEKVHKIIDSNDSPESAPLLGVRDLGRLRTLLSIIVRWGLEPLLDRVISAWPERPNRATSDSIIDLTSTPEDYSRLSSFVLRLHALIFPSGLQGKPSQSLITETILQRHSKDILAPSIALGWLPKSMSSESMFPLDSVRPLTMRLLLMLPSSQTIASLGGVMSTRSSVAHIRKTCGYLLSRQLLRPDGVRGLFGAVFGEAEGEEVTLKQLEHVSQVLTAIPANMKGQNYFEDIVPKVVNIVHDDKRLAYKRASAFTLSRLLAGNDETPRTIILSTLHSPFLQPESNSTTTAATAVSTLSSLLANSDPSPELITSLLSPIVPPLYALLYHLESVKISDPTIREAVRDMLLTWSRVMTKSEAVAVLWFILNDQDGKLKVGLDGMIQKTEKFDENLSLFTPESLRQAEESGQLEAGANFLDLYPDPSHYASFIQLINRQDILSDIFVMLLEAYRESKLSNGDPIQLSVTTDCIPAQTFTIWFQGPKVPSGHHAAPGDHVTLIVLDDSARGSGSSEKRRSKNVESDVSSLRVVDHPVAEEEGEDSDDDLEDSEKRDIDTEMTETALTILLSILEGEERYDVVQNNSDAEGIRELAGEARMVLTARLAFQNAQPGGKADQTSPEEDSRTTYQHALKLLQDPILPVRAHGLLLLRQLVTSSSQGSKPLDPALVPAIQDIFMQSVQDNDSYIFLNAVQGLAALVDRFGASVLKHMVQNYTRGLTEMHGGDMTQQEVDIRLRVGEALAAVVRRCGSTLGTHGIDIVPSLLLVLRSRDSPTTLKTSSLSLLAECQRTYPLVLLPYFVDLSEGILDLLQVETSRSSDTEAVMDDQPTSKNTKFPPLRRAALHFLSLLLKGTTEQIYDSSFGKEVFSKELIQRAKIILSYVSDTDVDTVVKVMGREALEQLAQLERAMIDL</sequence>
<dbReference type="Pfam" id="PF10363">
    <property type="entry name" value="RTP1_C1"/>
    <property type="match status" value="1"/>
</dbReference>
<name>A0A0W0FZR1_MONRR</name>
<dbReference type="Gene3D" id="1.25.10.10">
    <property type="entry name" value="Leucine-rich Repeat Variant"/>
    <property type="match status" value="2"/>
</dbReference>
<dbReference type="InterPro" id="IPR039600">
    <property type="entry name" value="TANGO6/Rtp1"/>
</dbReference>
<comment type="caution">
    <text evidence="5">The sequence shown here is derived from an EMBL/GenBank/DDBJ whole genome shotgun (WGS) entry which is preliminary data.</text>
</comment>
<comment type="similarity">
    <text evidence="1">Belongs to the Tango6 family.</text>
</comment>
<feature type="compositionally biased region" description="Acidic residues" evidence="2">
    <location>
        <begin position="601"/>
        <end position="613"/>
    </location>
</feature>
<feature type="region of interest" description="Disordered" evidence="2">
    <location>
        <begin position="572"/>
        <end position="620"/>
    </location>
</feature>
<evidence type="ECO:0000259" key="3">
    <source>
        <dbReference type="Pfam" id="PF10363"/>
    </source>
</evidence>
<dbReference type="InterPro" id="IPR016024">
    <property type="entry name" value="ARM-type_fold"/>
</dbReference>
<evidence type="ECO:0000256" key="2">
    <source>
        <dbReference type="SAM" id="MobiDB-lite"/>
    </source>
</evidence>
<gene>
    <name evidence="5" type="ORF">WG66_5572</name>
</gene>
<feature type="compositionally biased region" description="Basic and acidic residues" evidence="2">
    <location>
        <begin position="577"/>
        <end position="586"/>
    </location>
</feature>
<dbReference type="SUPFAM" id="SSF48371">
    <property type="entry name" value="ARM repeat"/>
    <property type="match status" value="1"/>
</dbReference>
<dbReference type="Pfam" id="PF23565">
    <property type="entry name" value="ARM_TANGO6"/>
    <property type="match status" value="1"/>
</dbReference>
<dbReference type="Proteomes" id="UP000054988">
    <property type="component" value="Unassembled WGS sequence"/>
</dbReference>
<evidence type="ECO:0000313" key="5">
    <source>
        <dbReference type="EMBL" id="KTB41780.1"/>
    </source>
</evidence>
<dbReference type="eggNOG" id="KOG4653">
    <property type="taxonomic scope" value="Eukaryota"/>
</dbReference>
<dbReference type="InterPro" id="IPR057407">
    <property type="entry name" value="HEAT_TANGO6"/>
</dbReference>
<organism evidence="5 6">
    <name type="scientific">Moniliophthora roreri</name>
    <name type="common">Frosty pod rot fungus</name>
    <name type="synonym">Monilia roreri</name>
    <dbReference type="NCBI Taxonomy" id="221103"/>
    <lineage>
        <taxon>Eukaryota</taxon>
        <taxon>Fungi</taxon>
        <taxon>Dikarya</taxon>
        <taxon>Basidiomycota</taxon>
        <taxon>Agaricomycotina</taxon>
        <taxon>Agaricomycetes</taxon>
        <taxon>Agaricomycetidae</taxon>
        <taxon>Agaricales</taxon>
        <taxon>Marasmiineae</taxon>
        <taxon>Marasmiaceae</taxon>
        <taxon>Moniliophthora</taxon>
    </lineage>
</organism>
<dbReference type="InterPro" id="IPR019451">
    <property type="entry name" value="Rtp1_C1"/>
</dbReference>